<comment type="caution">
    <text evidence="2">The sequence shown here is derived from an EMBL/GenBank/DDBJ whole genome shotgun (WGS) entry which is preliminary data.</text>
</comment>
<dbReference type="EMBL" id="CM032183">
    <property type="protein sequence ID" value="KAG7095588.1"/>
    <property type="molecule type" value="Genomic_DNA"/>
</dbReference>
<feature type="compositionally biased region" description="Low complexity" evidence="1">
    <location>
        <begin position="101"/>
        <end position="118"/>
    </location>
</feature>
<feature type="compositionally biased region" description="Polar residues" evidence="1">
    <location>
        <begin position="119"/>
        <end position="132"/>
    </location>
</feature>
<gene>
    <name evidence="2" type="ORF">E1B28_006318</name>
</gene>
<dbReference type="KEGG" id="more:E1B28_006318"/>
<keyword evidence="3" id="KW-1185">Reference proteome</keyword>
<reference evidence="2" key="1">
    <citation type="journal article" date="2021" name="Genome Biol. Evol.">
        <title>The assembled and annotated genome of the fairy-ring fungus Marasmius oreades.</title>
        <authorList>
            <person name="Hiltunen M."/>
            <person name="Ament-Velasquez S.L."/>
            <person name="Johannesson H."/>
        </authorList>
    </citation>
    <scope>NUCLEOTIDE SEQUENCE</scope>
    <source>
        <strain evidence="2">03SP1</strain>
    </source>
</reference>
<name>A0A9P7S5G7_9AGAR</name>
<dbReference type="AlphaFoldDB" id="A0A9P7S5G7"/>
<sequence length="145" mass="16178">MSPCGSSQSQNKRRREPEWNEDALSMPGQPSLKRGKKSRDGASEDINTDKLEILYLLATVKGFRNADNRKKEEIKVLKQKILVLTEELDSKMEMIENNTDSSFNADSSSPSSAIESSSQTPPTRLESSQKTQPFLVLRPRGSHGP</sequence>
<organism evidence="2 3">
    <name type="scientific">Marasmius oreades</name>
    <name type="common">fairy-ring Marasmius</name>
    <dbReference type="NCBI Taxonomy" id="181124"/>
    <lineage>
        <taxon>Eukaryota</taxon>
        <taxon>Fungi</taxon>
        <taxon>Dikarya</taxon>
        <taxon>Basidiomycota</taxon>
        <taxon>Agaricomycotina</taxon>
        <taxon>Agaricomycetes</taxon>
        <taxon>Agaricomycetidae</taxon>
        <taxon>Agaricales</taxon>
        <taxon>Marasmiineae</taxon>
        <taxon>Marasmiaceae</taxon>
        <taxon>Marasmius</taxon>
    </lineage>
</organism>
<proteinExistence type="predicted"/>
<dbReference type="Proteomes" id="UP001049176">
    <property type="component" value="Chromosome 3"/>
</dbReference>
<accession>A0A9P7S5G7</accession>
<dbReference type="GeneID" id="66075394"/>
<dbReference type="RefSeq" id="XP_043012058.1">
    <property type="nucleotide sequence ID" value="XM_043150967.1"/>
</dbReference>
<feature type="region of interest" description="Disordered" evidence="1">
    <location>
        <begin position="93"/>
        <end position="145"/>
    </location>
</feature>
<feature type="region of interest" description="Disordered" evidence="1">
    <location>
        <begin position="1"/>
        <end position="45"/>
    </location>
</feature>
<evidence type="ECO:0000313" key="2">
    <source>
        <dbReference type="EMBL" id="KAG7095588.1"/>
    </source>
</evidence>
<protein>
    <submittedName>
        <fullName evidence="2">Uncharacterized protein</fullName>
    </submittedName>
</protein>
<feature type="compositionally biased region" description="Polar residues" evidence="1">
    <location>
        <begin position="1"/>
        <end position="10"/>
    </location>
</feature>
<evidence type="ECO:0000256" key="1">
    <source>
        <dbReference type="SAM" id="MobiDB-lite"/>
    </source>
</evidence>
<evidence type="ECO:0000313" key="3">
    <source>
        <dbReference type="Proteomes" id="UP001049176"/>
    </source>
</evidence>